<name>G5GGA9_9FIRM</name>
<dbReference type="NCBIfam" id="TIGR01549">
    <property type="entry name" value="HAD-SF-IA-v1"/>
    <property type="match status" value="1"/>
</dbReference>
<dbReference type="SFLD" id="SFLDG01129">
    <property type="entry name" value="C1.5:_HAD__Beta-PGM__Phosphata"/>
    <property type="match status" value="1"/>
</dbReference>
<dbReference type="AlphaFoldDB" id="G5GGA9"/>
<evidence type="ECO:0000313" key="2">
    <source>
        <dbReference type="Proteomes" id="UP000003011"/>
    </source>
</evidence>
<dbReference type="eggNOG" id="COG0546">
    <property type="taxonomic scope" value="Bacteria"/>
</dbReference>
<dbReference type="HOGENOM" id="CLU_045011_19_1_9"/>
<evidence type="ECO:0000313" key="1">
    <source>
        <dbReference type="EMBL" id="EHI56319.1"/>
    </source>
</evidence>
<dbReference type="InterPro" id="IPR023214">
    <property type="entry name" value="HAD_sf"/>
</dbReference>
<dbReference type="EMBL" id="ACZL01000011">
    <property type="protein sequence ID" value="EHI56319.1"/>
    <property type="molecule type" value="Genomic_DNA"/>
</dbReference>
<keyword evidence="2" id="KW-1185">Reference proteome</keyword>
<dbReference type="InterPro" id="IPR023198">
    <property type="entry name" value="PGP-like_dom2"/>
</dbReference>
<dbReference type="Proteomes" id="UP000003011">
    <property type="component" value="Unassembled WGS sequence"/>
</dbReference>
<organism evidence="1 2">
    <name type="scientific">Johnsonella ignava ATCC 51276</name>
    <dbReference type="NCBI Taxonomy" id="679200"/>
    <lineage>
        <taxon>Bacteria</taxon>
        <taxon>Bacillati</taxon>
        <taxon>Bacillota</taxon>
        <taxon>Clostridia</taxon>
        <taxon>Lachnospirales</taxon>
        <taxon>Lachnospiraceae</taxon>
        <taxon>Johnsonella</taxon>
    </lineage>
</organism>
<dbReference type="Gene3D" id="3.40.50.1000">
    <property type="entry name" value="HAD superfamily/HAD-like"/>
    <property type="match status" value="1"/>
</dbReference>
<reference evidence="1 2" key="1">
    <citation type="submission" date="2011-08" db="EMBL/GenBank/DDBJ databases">
        <title>The Genome Sequence of Johnsonella ignava ATCC 51276.</title>
        <authorList>
            <consortium name="The Broad Institute Genome Sequencing Platform"/>
            <person name="Earl A."/>
            <person name="Ward D."/>
            <person name="Feldgarden M."/>
            <person name="Gevers D."/>
            <person name="Izard J."/>
            <person name="Blanton J.M."/>
            <person name="Baranova O.V."/>
            <person name="Dewhirst F.E."/>
            <person name="Young S.K."/>
            <person name="Zeng Q."/>
            <person name="Gargeya S."/>
            <person name="Fitzgerald M."/>
            <person name="Haas B."/>
            <person name="Abouelleil A."/>
            <person name="Alvarado L."/>
            <person name="Arachchi H.M."/>
            <person name="Berlin A."/>
            <person name="Brown A."/>
            <person name="Chapman S.B."/>
            <person name="Chen Z."/>
            <person name="Dunbar C."/>
            <person name="Freedman E."/>
            <person name="Gearin G."/>
            <person name="Gellesch M."/>
            <person name="Goldberg J."/>
            <person name="Griggs A."/>
            <person name="Gujja S."/>
            <person name="Heiman D."/>
            <person name="Howarth C."/>
            <person name="Larson L."/>
            <person name="Lui A."/>
            <person name="MacDonald P.J.P."/>
            <person name="Montmayeur A."/>
            <person name="Murphy C."/>
            <person name="Neiman D."/>
            <person name="Pearson M."/>
            <person name="Priest M."/>
            <person name="Roberts A."/>
            <person name="Saif S."/>
            <person name="Shea T."/>
            <person name="Shenoy N."/>
            <person name="Sisk P."/>
            <person name="Stolte C."/>
            <person name="Sykes S."/>
            <person name="Wortman J."/>
            <person name="Nusbaum C."/>
            <person name="Birren B."/>
        </authorList>
    </citation>
    <scope>NUCLEOTIDE SEQUENCE [LARGE SCALE GENOMIC DNA]</scope>
    <source>
        <strain evidence="1 2">ATCC 51276</strain>
    </source>
</reference>
<accession>G5GGA9</accession>
<dbReference type="PANTHER" id="PTHR43434">
    <property type="entry name" value="PHOSPHOGLYCOLATE PHOSPHATASE"/>
    <property type="match status" value="1"/>
</dbReference>
<dbReference type="RefSeq" id="WP_005539729.1">
    <property type="nucleotide sequence ID" value="NZ_JH378830.1"/>
</dbReference>
<dbReference type="STRING" id="679200.HMPREF9333_00599"/>
<dbReference type="GO" id="GO:0006281">
    <property type="term" value="P:DNA repair"/>
    <property type="evidence" value="ECO:0007669"/>
    <property type="project" value="TreeGrafter"/>
</dbReference>
<dbReference type="Pfam" id="PF13419">
    <property type="entry name" value="HAD_2"/>
    <property type="match status" value="1"/>
</dbReference>
<dbReference type="PATRIC" id="fig|679200.3.peg.633"/>
<dbReference type="InterPro" id="IPR036412">
    <property type="entry name" value="HAD-like_sf"/>
</dbReference>
<dbReference type="OrthoDB" id="9807630at2"/>
<dbReference type="SUPFAM" id="SSF56784">
    <property type="entry name" value="HAD-like"/>
    <property type="match status" value="1"/>
</dbReference>
<dbReference type="GO" id="GO:0008967">
    <property type="term" value="F:phosphoglycolate phosphatase activity"/>
    <property type="evidence" value="ECO:0007669"/>
    <property type="project" value="TreeGrafter"/>
</dbReference>
<protein>
    <recommendedName>
        <fullName evidence="3">Phosphoglycolate phosphatase</fullName>
    </recommendedName>
</protein>
<dbReference type="Gene3D" id="1.10.150.240">
    <property type="entry name" value="Putative phosphatase, domain 2"/>
    <property type="match status" value="1"/>
</dbReference>
<comment type="caution">
    <text evidence="1">The sequence shown here is derived from an EMBL/GenBank/DDBJ whole genome shotgun (WGS) entry which is preliminary data.</text>
</comment>
<dbReference type="PANTHER" id="PTHR43434:SF1">
    <property type="entry name" value="PHOSPHOGLYCOLATE PHOSPHATASE"/>
    <property type="match status" value="1"/>
</dbReference>
<dbReference type="InterPro" id="IPR006439">
    <property type="entry name" value="HAD-SF_hydro_IA"/>
</dbReference>
<dbReference type="PRINTS" id="PR00413">
    <property type="entry name" value="HADHALOGNASE"/>
</dbReference>
<sequence length="216" mass="24543">MVKACIFDLDGTLLNTIYALSYCISLTMREFGGKDIDEAHTKLFVGDGYKELVKRALIYSGDTRLVHMEAACMRYLDIFNKNSLYNVQPYDGIIDAIKFLNKKSIKTAVLSNKPEEIARLNINKFFGESLFEKVYGQKEGVPRKPDPKMLDDLIIELGIKKDDILYFGDTSTDMLTASNSGVKAVGVLWGFRDRKELEAYKPYKIIENPVEIMKLV</sequence>
<dbReference type="SFLD" id="SFLDS00003">
    <property type="entry name" value="Haloacid_Dehalogenase"/>
    <property type="match status" value="1"/>
</dbReference>
<evidence type="ECO:0008006" key="3">
    <source>
        <dbReference type="Google" id="ProtNLM"/>
    </source>
</evidence>
<dbReference type="InterPro" id="IPR050155">
    <property type="entry name" value="HAD-like_hydrolase_sf"/>
</dbReference>
<dbReference type="GO" id="GO:0005829">
    <property type="term" value="C:cytosol"/>
    <property type="evidence" value="ECO:0007669"/>
    <property type="project" value="TreeGrafter"/>
</dbReference>
<gene>
    <name evidence="1" type="ORF">HMPREF9333_00599</name>
</gene>
<dbReference type="InterPro" id="IPR041492">
    <property type="entry name" value="HAD_2"/>
</dbReference>
<proteinExistence type="predicted"/>